<accession>A0A8S4SPY0</accession>
<evidence type="ECO:0000256" key="1">
    <source>
        <dbReference type="SAM" id="MobiDB-lite"/>
    </source>
</evidence>
<comment type="caution">
    <text evidence="2">The sequence shown here is derived from an EMBL/GenBank/DDBJ whole genome shotgun (WGS) entry which is preliminary data.</text>
</comment>
<organism evidence="2 3">
    <name type="scientific">Pararge aegeria aegeria</name>
    <dbReference type="NCBI Taxonomy" id="348720"/>
    <lineage>
        <taxon>Eukaryota</taxon>
        <taxon>Metazoa</taxon>
        <taxon>Ecdysozoa</taxon>
        <taxon>Arthropoda</taxon>
        <taxon>Hexapoda</taxon>
        <taxon>Insecta</taxon>
        <taxon>Pterygota</taxon>
        <taxon>Neoptera</taxon>
        <taxon>Endopterygota</taxon>
        <taxon>Lepidoptera</taxon>
        <taxon>Glossata</taxon>
        <taxon>Ditrysia</taxon>
        <taxon>Papilionoidea</taxon>
        <taxon>Nymphalidae</taxon>
        <taxon>Satyrinae</taxon>
        <taxon>Satyrini</taxon>
        <taxon>Parargina</taxon>
        <taxon>Pararge</taxon>
    </lineage>
</organism>
<dbReference type="AlphaFoldDB" id="A0A8S4SPY0"/>
<reference evidence="2" key="1">
    <citation type="submission" date="2022-03" db="EMBL/GenBank/DDBJ databases">
        <authorList>
            <person name="Lindestad O."/>
        </authorList>
    </citation>
    <scope>NUCLEOTIDE SEQUENCE</scope>
</reference>
<dbReference type="EMBL" id="CAKXAJ010026511">
    <property type="protein sequence ID" value="CAH2269345.1"/>
    <property type="molecule type" value="Genomic_DNA"/>
</dbReference>
<proteinExistence type="predicted"/>
<gene>
    <name evidence="2" type="primary">jg14058</name>
    <name evidence="2" type="ORF">PAEG_LOCUS27572</name>
</gene>
<protein>
    <submittedName>
        <fullName evidence="2">Jg14058 protein</fullName>
    </submittedName>
</protein>
<evidence type="ECO:0000313" key="2">
    <source>
        <dbReference type="EMBL" id="CAH2269345.1"/>
    </source>
</evidence>
<feature type="compositionally biased region" description="Polar residues" evidence="1">
    <location>
        <begin position="39"/>
        <end position="52"/>
    </location>
</feature>
<name>A0A8S4SPY0_9NEOP</name>
<feature type="region of interest" description="Disordered" evidence="1">
    <location>
        <begin position="30"/>
        <end position="52"/>
    </location>
</feature>
<dbReference type="Proteomes" id="UP000838756">
    <property type="component" value="Unassembled WGS sequence"/>
</dbReference>
<evidence type="ECO:0000313" key="3">
    <source>
        <dbReference type="Proteomes" id="UP000838756"/>
    </source>
</evidence>
<sequence>MDGPHSSENRWTLGAPRCWNGDPARVNTALVGPRRGGPTSPNESLGTAGNNYHPSDEDELLSDLAIQYDVALMRLQSRD</sequence>
<keyword evidence="3" id="KW-1185">Reference proteome</keyword>